<keyword evidence="10" id="KW-1185">Reference proteome</keyword>
<dbReference type="Pfam" id="PF00067">
    <property type="entry name" value="p450"/>
    <property type="match status" value="1"/>
</dbReference>
<evidence type="ECO:0000256" key="7">
    <source>
        <dbReference type="RuleBase" id="RU000461"/>
    </source>
</evidence>
<accession>A0A8T9B7D2</accession>
<dbReference type="InterPro" id="IPR001128">
    <property type="entry name" value="Cyt_P450"/>
</dbReference>
<dbReference type="GO" id="GO:0020037">
    <property type="term" value="F:heme binding"/>
    <property type="evidence" value="ECO:0007669"/>
    <property type="project" value="InterPro"/>
</dbReference>
<keyword evidence="7" id="KW-0560">Oxidoreductase</keyword>
<keyword evidence="3 6" id="KW-0349">Heme</keyword>
<organism evidence="9 10">
    <name type="scientific">Lachnellula arida</name>
    <dbReference type="NCBI Taxonomy" id="1316785"/>
    <lineage>
        <taxon>Eukaryota</taxon>
        <taxon>Fungi</taxon>
        <taxon>Dikarya</taxon>
        <taxon>Ascomycota</taxon>
        <taxon>Pezizomycotina</taxon>
        <taxon>Leotiomycetes</taxon>
        <taxon>Helotiales</taxon>
        <taxon>Lachnaceae</taxon>
        <taxon>Lachnellula</taxon>
    </lineage>
</organism>
<evidence type="ECO:0000256" key="4">
    <source>
        <dbReference type="ARBA" id="ARBA00022723"/>
    </source>
</evidence>
<evidence type="ECO:0000256" key="2">
    <source>
        <dbReference type="ARBA" id="ARBA00010617"/>
    </source>
</evidence>
<dbReference type="Gene3D" id="1.10.630.10">
    <property type="entry name" value="Cytochrome P450"/>
    <property type="match status" value="1"/>
</dbReference>
<dbReference type="InterPro" id="IPR050121">
    <property type="entry name" value="Cytochrome_P450_monoxygenase"/>
</dbReference>
<gene>
    <name evidence="9" type="primary">TRI11</name>
    <name evidence="9" type="ORF">LARI1_G004616</name>
</gene>
<dbReference type="EMBL" id="QGMF01000478">
    <property type="protein sequence ID" value="TVY15597.1"/>
    <property type="molecule type" value="Genomic_DNA"/>
</dbReference>
<feature type="binding site" description="axial binding residue" evidence="6">
    <location>
        <position position="445"/>
    </location>
    <ligand>
        <name>heme</name>
        <dbReference type="ChEBI" id="CHEBI:30413"/>
    </ligand>
    <ligandPart>
        <name>Fe</name>
        <dbReference type="ChEBI" id="CHEBI:18248"/>
    </ligandPart>
</feature>
<dbReference type="SUPFAM" id="SSF48264">
    <property type="entry name" value="Cytochrome P450"/>
    <property type="match status" value="1"/>
</dbReference>
<keyword evidence="7" id="KW-0503">Monooxygenase</keyword>
<comment type="caution">
    <text evidence="9">The sequence shown here is derived from an EMBL/GenBank/DDBJ whole genome shotgun (WGS) entry which is preliminary data.</text>
</comment>
<dbReference type="InterPro" id="IPR036396">
    <property type="entry name" value="Cyt_P450_sf"/>
</dbReference>
<dbReference type="GO" id="GO:0004497">
    <property type="term" value="F:monooxygenase activity"/>
    <property type="evidence" value="ECO:0007669"/>
    <property type="project" value="UniProtKB-KW"/>
</dbReference>
<dbReference type="InterPro" id="IPR002401">
    <property type="entry name" value="Cyt_P450_E_grp-I"/>
</dbReference>
<dbReference type="Proteomes" id="UP000469559">
    <property type="component" value="Unassembled WGS sequence"/>
</dbReference>
<evidence type="ECO:0000256" key="1">
    <source>
        <dbReference type="ARBA" id="ARBA00001971"/>
    </source>
</evidence>
<dbReference type="PROSITE" id="PS00086">
    <property type="entry name" value="CYTOCHROME_P450"/>
    <property type="match status" value="1"/>
</dbReference>
<dbReference type="InterPro" id="IPR017972">
    <property type="entry name" value="Cyt_P450_CS"/>
</dbReference>
<dbReference type="OrthoDB" id="1470350at2759"/>
<keyword evidence="8" id="KW-0812">Transmembrane</keyword>
<evidence type="ECO:0000313" key="10">
    <source>
        <dbReference type="Proteomes" id="UP000469559"/>
    </source>
</evidence>
<keyword evidence="5 6" id="KW-0408">Iron</keyword>
<evidence type="ECO:0000256" key="8">
    <source>
        <dbReference type="SAM" id="Phobius"/>
    </source>
</evidence>
<comment type="similarity">
    <text evidence="2 7">Belongs to the cytochrome P450 family.</text>
</comment>
<dbReference type="GO" id="GO:0016705">
    <property type="term" value="F:oxidoreductase activity, acting on paired donors, with incorporation or reduction of molecular oxygen"/>
    <property type="evidence" value="ECO:0007669"/>
    <property type="project" value="InterPro"/>
</dbReference>
<dbReference type="AlphaFoldDB" id="A0A8T9B7D2"/>
<sequence length="508" mass="57412">MSKQLYAVGAVVILYFISYGVYNIYSHVLADFPGPKLWTCTRFTYLLSLWSGRLARDVRDLHGRYGDVVRIAPNELSFARPDAWHDVYSNRAGQPAFPKSKLWHGVAPGRPMSVLNALEPRSHARFRKAMDPAFTERAVRAQEPIIQNYVGSLILNLRKTVAEGSGVVNIVRWYAFVAFDLVGDLGFGESFDCLQRTEFHPWVSMIFNSLRAATYRASLRYYPSLDWLLKFAIPRSVMQKQMEHWKLAVDKINRRLDLPPESGRPDLISLIKRDDAGVDGLTLPEMQATASVIIIAGSETTVSVLSGTTNYLVKNPSKLGILTREIRDKFRKEEDITLTALKDQAPYLNAVIQEGFRLCNPTPVGLPRVVPQGGATVSGYFIPEDIFVNVHPLAMSSSSKFFHVPDEFHPERWLHSTKDKEDDSSPFANDNRDAVQVFSVGPRSCIGKPLALAELRLIIARLVWRFDMQKADTEAGRLGWNDQRVFTVVERKPFEVRLMERPDSNVLA</sequence>
<dbReference type="PRINTS" id="PR00463">
    <property type="entry name" value="EP450I"/>
</dbReference>
<dbReference type="PANTHER" id="PTHR24305">
    <property type="entry name" value="CYTOCHROME P450"/>
    <property type="match status" value="1"/>
</dbReference>
<evidence type="ECO:0000256" key="5">
    <source>
        <dbReference type="ARBA" id="ARBA00023004"/>
    </source>
</evidence>
<keyword evidence="4 6" id="KW-0479">Metal-binding</keyword>
<keyword evidence="8" id="KW-1133">Transmembrane helix</keyword>
<dbReference type="CDD" id="cd11058">
    <property type="entry name" value="CYP60B-like"/>
    <property type="match status" value="1"/>
</dbReference>
<comment type="cofactor">
    <cofactor evidence="1 6">
        <name>heme</name>
        <dbReference type="ChEBI" id="CHEBI:30413"/>
    </cofactor>
</comment>
<dbReference type="PRINTS" id="PR00385">
    <property type="entry name" value="P450"/>
</dbReference>
<evidence type="ECO:0000313" key="9">
    <source>
        <dbReference type="EMBL" id="TVY15597.1"/>
    </source>
</evidence>
<evidence type="ECO:0000256" key="6">
    <source>
        <dbReference type="PIRSR" id="PIRSR602401-1"/>
    </source>
</evidence>
<reference evidence="9 10" key="1">
    <citation type="submission" date="2018-05" db="EMBL/GenBank/DDBJ databases">
        <title>Whole genome sequencing for identification of molecular markers to develop diagnostic detection tools for the regulated plant pathogen Lachnellula willkommii.</title>
        <authorList>
            <person name="Giroux E."/>
            <person name="Bilodeau G."/>
        </authorList>
    </citation>
    <scope>NUCLEOTIDE SEQUENCE [LARGE SCALE GENOMIC DNA]</scope>
    <source>
        <strain evidence="9 10">CBS 203.66</strain>
    </source>
</reference>
<dbReference type="GO" id="GO:0005506">
    <property type="term" value="F:iron ion binding"/>
    <property type="evidence" value="ECO:0007669"/>
    <property type="project" value="InterPro"/>
</dbReference>
<protein>
    <submittedName>
        <fullName evidence="9">Trichothecene C-15 hydroxylase</fullName>
    </submittedName>
</protein>
<name>A0A8T9B7D2_9HELO</name>
<dbReference type="PANTHER" id="PTHR24305:SF210">
    <property type="entry name" value="CYTOCHROME P450 MONOOXYGENASE ASQL-RELATED"/>
    <property type="match status" value="1"/>
</dbReference>
<keyword evidence="8" id="KW-0472">Membrane</keyword>
<feature type="transmembrane region" description="Helical" evidence="8">
    <location>
        <begin position="5"/>
        <end position="25"/>
    </location>
</feature>
<proteinExistence type="inferred from homology"/>
<evidence type="ECO:0000256" key="3">
    <source>
        <dbReference type="ARBA" id="ARBA00022617"/>
    </source>
</evidence>